<comment type="subcellular location">
    <subcellularLocation>
        <location evidence="1">Nucleus</location>
    </subcellularLocation>
</comment>
<dbReference type="Pfam" id="PF04082">
    <property type="entry name" value="Fungal_trans"/>
    <property type="match status" value="1"/>
</dbReference>
<dbReference type="GO" id="GO:0008270">
    <property type="term" value="F:zinc ion binding"/>
    <property type="evidence" value="ECO:0007669"/>
    <property type="project" value="InterPro"/>
</dbReference>
<dbReference type="PROSITE" id="PS00463">
    <property type="entry name" value="ZN2_CY6_FUNGAL_1"/>
    <property type="match status" value="1"/>
</dbReference>
<dbReference type="GO" id="GO:0005634">
    <property type="term" value="C:nucleus"/>
    <property type="evidence" value="ECO:0007669"/>
    <property type="project" value="UniProtKB-SubCell"/>
</dbReference>
<evidence type="ECO:0000259" key="8">
    <source>
        <dbReference type="PROSITE" id="PS50048"/>
    </source>
</evidence>
<evidence type="ECO:0000256" key="2">
    <source>
        <dbReference type="ARBA" id="ARBA00022723"/>
    </source>
</evidence>
<keyword evidence="10" id="KW-1185">Reference proteome</keyword>
<feature type="non-terminal residue" evidence="9">
    <location>
        <position position="600"/>
    </location>
</feature>
<feature type="region of interest" description="Disordered" evidence="7">
    <location>
        <begin position="60"/>
        <end position="96"/>
    </location>
</feature>
<organism evidence="9 10">
    <name type="scientific">Athelia psychrophila</name>
    <dbReference type="NCBI Taxonomy" id="1759441"/>
    <lineage>
        <taxon>Eukaryota</taxon>
        <taxon>Fungi</taxon>
        <taxon>Dikarya</taxon>
        <taxon>Basidiomycota</taxon>
        <taxon>Agaricomycotina</taxon>
        <taxon>Agaricomycetes</taxon>
        <taxon>Agaricomycetidae</taxon>
        <taxon>Atheliales</taxon>
        <taxon>Atheliaceae</taxon>
        <taxon>Athelia</taxon>
    </lineage>
</organism>
<dbReference type="STRING" id="436010.A0A166EAC1"/>
<dbReference type="Pfam" id="PF00172">
    <property type="entry name" value="Zn_clus"/>
    <property type="match status" value="1"/>
</dbReference>
<keyword evidence="6" id="KW-0539">Nucleus</keyword>
<dbReference type="GO" id="GO:0000976">
    <property type="term" value="F:transcription cis-regulatory region binding"/>
    <property type="evidence" value="ECO:0007669"/>
    <property type="project" value="TreeGrafter"/>
</dbReference>
<accession>A0A166EAC1</accession>
<evidence type="ECO:0000313" key="10">
    <source>
        <dbReference type="Proteomes" id="UP000076532"/>
    </source>
</evidence>
<evidence type="ECO:0000256" key="1">
    <source>
        <dbReference type="ARBA" id="ARBA00004123"/>
    </source>
</evidence>
<feature type="domain" description="Zn(2)-C6 fungal-type" evidence="8">
    <location>
        <begin position="20"/>
        <end position="55"/>
    </location>
</feature>
<dbReference type="InterPro" id="IPR036864">
    <property type="entry name" value="Zn2-C6_fun-type_DNA-bd_sf"/>
</dbReference>
<dbReference type="CDD" id="cd12148">
    <property type="entry name" value="fungal_TF_MHR"/>
    <property type="match status" value="1"/>
</dbReference>
<evidence type="ECO:0000256" key="5">
    <source>
        <dbReference type="ARBA" id="ARBA00023163"/>
    </source>
</evidence>
<name>A0A166EAC1_9AGAM</name>
<dbReference type="PANTHER" id="PTHR31845:SF21">
    <property type="entry name" value="REGULATORY PROTEIN LEU3"/>
    <property type="match status" value="1"/>
</dbReference>
<dbReference type="SUPFAM" id="SSF57701">
    <property type="entry name" value="Zn2/Cys6 DNA-binding domain"/>
    <property type="match status" value="1"/>
</dbReference>
<keyword evidence="3" id="KW-0805">Transcription regulation</keyword>
<dbReference type="PROSITE" id="PS50048">
    <property type="entry name" value="ZN2_CY6_FUNGAL_2"/>
    <property type="match status" value="1"/>
</dbReference>
<dbReference type="OrthoDB" id="3163292at2759"/>
<dbReference type="CDD" id="cd00067">
    <property type="entry name" value="GAL4"/>
    <property type="match status" value="1"/>
</dbReference>
<gene>
    <name evidence="9" type="ORF">FIBSPDRAFT_795390</name>
</gene>
<dbReference type="SMART" id="SM00066">
    <property type="entry name" value="GAL4"/>
    <property type="match status" value="1"/>
</dbReference>
<evidence type="ECO:0000256" key="3">
    <source>
        <dbReference type="ARBA" id="ARBA00023015"/>
    </source>
</evidence>
<keyword evidence="5" id="KW-0804">Transcription</keyword>
<dbReference type="GO" id="GO:0006351">
    <property type="term" value="P:DNA-templated transcription"/>
    <property type="evidence" value="ECO:0007669"/>
    <property type="project" value="InterPro"/>
</dbReference>
<reference evidence="9 10" key="1">
    <citation type="journal article" date="2016" name="Mol. Biol. Evol.">
        <title>Comparative Genomics of Early-Diverging Mushroom-Forming Fungi Provides Insights into the Origins of Lignocellulose Decay Capabilities.</title>
        <authorList>
            <person name="Nagy L.G."/>
            <person name="Riley R."/>
            <person name="Tritt A."/>
            <person name="Adam C."/>
            <person name="Daum C."/>
            <person name="Floudas D."/>
            <person name="Sun H."/>
            <person name="Yadav J.S."/>
            <person name="Pangilinan J."/>
            <person name="Larsson K.H."/>
            <person name="Matsuura K."/>
            <person name="Barry K."/>
            <person name="Labutti K."/>
            <person name="Kuo R."/>
            <person name="Ohm R.A."/>
            <person name="Bhattacharya S.S."/>
            <person name="Shirouzu T."/>
            <person name="Yoshinaga Y."/>
            <person name="Martin F.M."/>
            <person name="Grigoriev I.V."/>
            <person name="Hibbett D.S."/>
        </authorList>
    </citation>
    <scope>NUCLEOTIDE SEQUENCE [LARGE SCALE GENOMIC DNA]</scope>
    <source>
        <strain evidence="9 10">CBS 109695</strain>
    </source>
</reference>
<keyword evidence="2" id="KW-0479">Metal-binding</keyword>
<dbReference type="Proteomes" id="UP000076532">
    <property type="component" value="Unassembled WGS sequence"/>
</dbReference>
<sequence>MRGILARQRAEGTRKRSRQVCTECRQKKVQCDAQDTFPAPCSRCSRIDPQPICRVDPSFKRARKRTHAQPIGGSSMVSSGDENPHTDDDSPSPALTWPLAPDTAVLPVPIPIPNSSRLAEAIWSTTFALGSVKISSNQATIIFDEFFTHFHPQCPLFLYRREPNSVHSQDAFLFWSIICVTLRKPALDPAARATLEGVSYAALADEVKKAVADFAINPATKVSTIQGFILLCEWPLPASKRHDDRIWHYSGLAIQYGLQMGFHRPHYPHEYSAGFTNQPSPESTDGQERTLAWIYCHISGYSIASIHGLPSLARDDYVTLEASSAAPGNTPPWLAQIPRKVIDTLRIARLDDRVAQALGNSNLSPSGQLSATSTTSLFSVFLAELNELERNITSRDPATTLRLHICRMRMCTFELQSKRTASAGTTTRALAATDCYVSCMRIAEAACTMPRDEVARWPFSLSFGYSIACICLIRLLSTEDGRSLDMNTALTQISAVFRMASEINVNEDRLRRGFNQLVSSSAKDAHARRLQLGVSGSEDGSSMVHSRMGLSNWLHDSIVRVKQARGVHEALHNRKGSEIISYASDDERKESLCNRKEGKT</sequence>
<dbReference type="GO" id="GO:0000981">
    <property type="term" value="F:DNA-binding transcription factor activity, RNA polymerase II-specific"/>
    <property type="evidence" value="ECO:0007669"/>
    <property type="project" value="InterPro"/>
</dbReference>
<dbReference type="AlphaFoldDB" id="A0A166EAC1"/>
<dbReference type="InterPro" id="IPR001138">
    <property type="entry name" value="Zn2Cys6_DnaBD"/>
</dbReference>
<evidence type="ECO:0000256" key="7">
    <source>
        <dbReference type="SAM" id="MobiDB-lite"/>
    </source>
</evidence>
<evidence type="ECO:0000313" key="9">
    <source>
        <dbReference type="EMBL" id="KZP15561.1"/>
    </source>
</evidence>
<dbReference type="Gene3D" id="4.10.240.10">
    <property type="entry name" value="Zn(2)-C6 fungal-type DNA-binding domain"/>
    <property type="match status" value="1"/>
</dbReference>
<protein>
    <recommendedName>
        <fullName evidence="8">Zn(2)-C6 fungal-type domain-containing protein</fullName>
    </recommendedName>
</protein>
<keyword evidence="4" id="KW-0238">DNA-binding</keyword>
<dbReference type="InterPro" id="IPR007219">
    <property type="entry name" value="XnlR_reg_dom"/>
</dbReference>
<dbReference type="PANTHER" id="PTHR31845">
    <property type="entry name" value="FINGER DOMAIN PROTEIN, PUTATIVE-RELATED"/>
    <property type="match status" value="1"/>
</dbReference>
<evidence type="ECO:0000256" key="6">
    <source>
        <dbReference type="ARBA" id="ARBA00023242"/>
    </source>
</evidence>
<proteinExistence type="predicted"/>
<evidence type="ECO:0000256" key="4">
    <source>
        <dbReference type="ARBA" id="ARBA00023125"/>
    </source>
</evidence>
<dbReference type="InterPro" id="IPR051089">
    <property type="entry name" value="prtT"/>
</dbReference>
<dbReference type="EMBL" id="KV417603">
    <property type="protein sequence ID" value="KZP15561.1"/>
    <property type="molecule type" value="Genomic_DNA"/>
</dbReference>